<keyword evidence="2" id="KW-1185">Reference proteome</keyword>
<comment type="caution">
    <text evidence="1">The sequence shown here is derived from an EMBL/GenBank/DDBJ whole genome shotgun (WGS) entry which is preliminary data.</text>
</comment>
<dbReference type="Proteomes" id="UP000653308">
    <property type="component" value="Unassembled WGS sequence"/>
</dbReference>
<dbReference type="SUPFAM" id="SSF50494">
    <property type="entry name" value="Trypsin-like serine proteases"/>
    <property type="match status" value="1"/>
</dbReference>
<name>A0ABQ2ZNG8_9ACTN</name>
<organism evidence="1 2">
    <name type="scientific">Streptomyces djakartensis</name>
    <dbReference type="NCBI Taxonomy" id="68193"/>
    <lineage>
        <taxon>Bacteria</taxon>
        <taxon>Bacillati</taxon>
        <taxon>Actinomycetota</taxon>
        <taxon>Actinomycetes</taxon>
        <taxon>Kitasatosporales</taxon>
        <taxon>Streptomycetaceae</taxon>
        <taxon>Streptomyces</taxon>
    </lineage>
</organism>
<accession>A0ABQ2ZNG8</accession>
<evidence type="ECO:0000313" key="1">
    <source>
        <dbReference type="EMBL" id="GGY18207.1"/>
    </source>
</evidence>
<dbReference type="InterPro" id="IPR043504">
    <property type="entry name" value="Peptidase_S1_PA_chymotrypsin"/>
</dbReference>
<dbReference type="Gene3D" id="2.40.10.10">
    <property type="entry name" value="Trypsin-like serine proteases"/>
    <property type="match status" value="1"/>
</dbReference>
<gene>
    <name evidence="1" type="ORF">GCM10010384_25660</name>
</gene>
<dbReference type="InterPro" id="IPR009003">
    <property type="entry name" value="Peptidase_S1_PA"/>
</dbReference>
<reference evidence="2" key="1">
    <citation type="journal article" date="2019" name="Int. J. Syst. Evol. Microbiol.">
        <title>The Global Catalogue of Microorganisms (GCM) 10K type strain sequencing project: providing services to taxonomists for standard genome sequencing and annotation.</title>
        <authorList>
            <consortium name="The Broad Institute Genomics Platform"/>
            <consortium name="The Broad Institute Genome Sequencing Center for Infectious Disease"/>
            <person name="Wu L."/>
            <person name="Ma J."/>
        </authorList>
    </citation>
    <scope>NUCLEOTIDE SEQUENCE [LARGE SCALE GENOMIC DNA]</scope>
    <source>
        <strain evidence="2">JCM 4957</strain>
    </source>
</reference>
<dbReference type="EMBL" id="BMWE01000006">
    <property type="protein sequence ID" value="GGY18207.1"/>
    <property type="molecule type" value="Genomic_DNA"/>
</dbReference>
<sequence length="317" mass="32909">MTEHGLTEDALQVARVAKERFADELLANPDVHGIGVGRRRRAGRKVDEYAVVVHVERKLPLDRVPEGRRLPQELRLVVPDGQEVVARVDVQERAQPVPENVAAHGGVGLGGRERPVPGGMSAGTSGTLGGWVWDTVTNQVVALSNRHVFGSVVGKAVSQPSRDDGGQLPADQIGSVLRIGFLDAAVAAPVDPAVVSASVIGAGPAVFGTADATIGMRVQKTGRTTGRTFGVVDLIDYDSQHSGSHADLWIDGDDGDFSDSGDSGALYLEADPAANGGGHRAVGLHWGGAGNDGVGHHIRAVFDDLGLKVLAAAVPSP</sequence>
<protein>
    <submittedName>
        <fullName evidence="1">Uncharacterized protein</fullName>
    </submittedName>
</protein>
<proteinExistence type="predicted"/>
<dbReference type="RefSeq" id="WP_190197904.1">
    <property type="nucleotide sequence ID" value="NZ_BMWE01000006.1"/>
</dbReference>
<evidence type="ECO:0000313" key="2">
    <source>
        <dbReference type="Proteomes" id="UP000653308"/>
    </source>
</evidence>